<evidence type="ECO:0000313" key="2">
    <source>
        <dbReference type="Proteomes" id="UP000185783"/>
    </source>
</evidence>
<evidence type="ECO:0000313" key="1">
    <source>
        <dbReference type="EMBL" id="OKL45013.1"/>
    </source>
</evidence>
<dbReference type="CDD" id="cd08054">
    <property type="entry name" value="gp6"/>
    <property type="match status" value="1"/>
</dbReference>
<dbReference type="AlphaFoldDB" id="A0A1U7JJU9"/>
<organism evidence="1 2">
    <name type="scientific">Pseudovibrio exalbescens</name>
    <dbReference type="NCBI Taxonomy" id="197461"/>
    <lineage>
        <taxon>Bacteria</taxon>
        <taxon>Pseudomonadati</taxon>
        <taxon>Pseudomonadota</taxon>
        <taxon>Alphaproteobacteria</taxon>
        <taxon>Hyphomicrobiales</taxon>
        <taxon>Stappiaceae</taxon>
        <taxon>Pseudovibrio</taxon>
    </lineage>
</organism>
<reference evidence="1 2" key="1">
    <citation type="submission" date="2016-03" db="EMBL/GenBank/DDBJ databases">
        <title>Genome sequence of Nesiotobacter sp. nov., a moderately halophilic alphaproteobacterium isolated from the Yellow Sea, China.</title>
        <authorList>
            <person name="Zhang G."/>
            <person name="Zhang R."/>
        </authorList>
    </citation>
    <scope>NUCLEOTIDE SEQUENCE [LARGE SCALE GENOMIC DNA]</scope>
    <source>
        <strain evidence="1 2">WB1-6</strain>
    </source>
</reference>
<dbReference type="STRING" id="197461.A3843_05355"/>
<gene>
    <name evidence="1" type="ORF">A3843_05355</name>
</gene>
<proteinExistence type="predicted"/>
<comment type="caution">
    <text evidence="1">The sequence shown here is derived from an EMBL/GenBank/DDBJ whole genome shotgun (WGS) entry which is preliminary data.</text>
</comment>
<dbReference type="InterPro" id="IPR011738">
    <property type="entry name" value="Phage_CHP"/>
</dbReference>
<dbReference type="EMBL" id="LVVZ01000008">
    <property type="protein sequence ID" value="OKL45013.1"/>
    <property type="molecule type" value="Genomic_DNA"/>
</dbReference>
<accession>A0A1U7JJU9</accession>
<dbReference type="Gene3D" id="1.10.3230.30">
    <property type="entry name" value="Phage gp6-like head-tail connector protein"/>
    <property type="match status" value="1"/>
</dbReference>
<dbReference type="InterPro" id="IPR021146">
    <property type="entry name" value="Phage_gp6-like_head-tail"/>
</dbReference>
<dbReference type="NCBIfam" id="TIGR02215">
    <property type="entry name" value="phage_chp_gp8"/>
    <property type="match status" value="1"/>
</dbReference>
<name>A0A1U7JJU9_9HYPH</name>
<dbReference type="Proteomes" id="UP000185783">
    <property type="component" value="Unassembled WGS sequence"/>
</dbReference>
<sequence>MGAAPRLPITLEEAKAHLVVDFNDDDGLILAYMQAAVDQLDGYEGALNRCLLNQTWREVYRDWPVDRELELWFGDVSAVTVTFLDKSGVEHSLDAASYELLEGFGRSFIRFLPAFTAPLLSKDTTTPVRVEYVSGFGDLPENVPAAIRYGALMIVGSYYANREDVLVGSQASTLPRSTELMIKRYRRFVV</sequence>
<keyword evidence="2" id="KW-1185">Reference proteome</keyword>
<dbReference type="Pfam" id="PF05135">
    <property type="entry name" value="Phage_connect_1"/>
    <property type="match status" value="1"/>
</dbReference>
<protein>
    <recommendedName>
        <fullName evidence="3">Phage gp6-like head-tail connector protein</fullName>
    </recommendedName>
</protein>
<evidence type="ECO:0008006" key="3">
    <source>
        <dbReference type="Google" id="ProtNLM"/>
    </source>
</evidence>